<dbReference type="InterPro" id="IPR000792">
    <property type="entry name" value="Tscrpt_reg_LuxR_C"/>
</dbReference>
<feature type="domain" description="Response regulatory" evidence="5">
    <location>
        <begin position="4"/>
        <end position="120"/>
    </location>
</feature>
<dbReference type="SMART" id="SM00448">
    <property type="entry name" value="REC"/>
    <property type="match status" value="1"/>
</dbReference>
<dbReference type="InterPro" id="IPR039420">
    <property type="entry name" value="WalR-like"/>
</dbReference>
<keyword evidence="1 3" id="KW-0597">Phosphoprotein</keyword>
<evidence type="ECO:0000259" key="5">
    <source>
        <dbReference type="PROSITE" id="PS50110"/>
    </source>
</evidence>
<sequence length="212" mass="23068">MKIRVVVADDFPLVREGVVRALNSDPGIEVIAQAENGNAALELAEKLEPDVMILDLRMPDLGGLAVLDKLRTSRPQIRVIVMTASEQANTLLDAVAAGAAGYLSKRSTGEELRQAVITAHGGGSVITPSLASHLLKEFSSSARGEQSQVRPLQGRELDVLRLVVQGKTDNEIGKELFISPRTVQNHLTRIREKTGLRRRSELTRWAVEHAIG</sequence>
<dbReference type="SUPFAM" id="SSF46894">
    <property type="entry name" value="C-terminal effector domain of the bipartite response regulators"/>
    <property type="match status" value="1"/>
</dbReference>
<feature type="modified residue" description="4-aspartylphosphate" evidence="3">
    <location>
        <position position="55"/>
    </location>
</feature>
<evidence type="ECO:0000256" key="2">
    <source>
        <dbReference type="ARBA" id="ARBA00023125"/>
    </source>
</evidence>
<dbReference type="InterPro" id="IPR011006">
    <property type="entry name" value="CheY-like_superfamily"/>
</dbReference>
<dbReference type="GO" id="GO:0000160">
    <property type="term" value="P:phosphorelay signal transduction system"/>
    <property type="evidence" value="ECO:0007669"/>
    <property type="project" value="InterPro"/>
</dbReference>
<dbReference type="EMBL" id="CADCVQ010000063">
    <property type="protein sequence ID" value="CAA9492053.1"/>
    <property type="molecule type" value="Genomic_DNA"/>
</dbReference>
<dbReference type="SUPFAM" id="SSF52172">
    <property type="entry name" value="CheY-like"/>
    <property type="match status" value="1"/>
</dbReference>
<evidence type="ECO:0000313" key="6">
    <source>
        <dbReference type="EMBL" id="CAA9492053.1"/>
    </source>
</evidence>
<dbReference type="SMART" id="SM00421">
    <property type="entry name" value="HTH_LUXR"/>
    <property type="match status" value="1"/>
</dbReference>
<dbReference type="GO" id="GO:0006355">
    <property type="term" value="P:regulation of DNA-templated transcription"/>
    <property type="evidence" value="ECO:0007669"/>
    <property type="project" value="InterPro"/>
</dbReference>
<dbReference type="GO" id="GO:0003677">
    <property type="term" value="F:DNA binding"/>
    <property type="evidence" value="ECO:0007669"/>
    <property type="project" value="UniProtKB-KW"/>
</dbReference>
<dbReference type="Gene3D" id="3.40.50.2300">
    <property type="match status" value="1"/>
</dbReference>
<dbReference type="AlphaFoldDB" id="A0A6J4SHW0"/>
<dbReference type="PANTHER" id="PTHR43214:SF43">
    <property type="entry name" value="TWO-COMPONENT RESPONSE REGULATOR"/>
    <property type="match status" value="1"/>
</dbReference>
<evidence type="ECO:0000256" key="1">
    <source>
        <dbReference type="ARBA" id="ARBA00022553"/>
    </source>
</evidence>
<dbReference type="CDD" id="cd06170">
    <property type="entry name" value="LuxR_C_like"/>
    <property type="match status" value="1"/>
</dbReference>
<evidence type="ECO:0008006" key="7">
    <source>
        <dbReference type="Google" id="ProtNLM"/>
    </source>
</evidence>
<dbReference type="InterPro" id="IPR001789">
    <property type="entry name" value="Sig_transdc_resp-reg_receiver"/>
</dbReference>
<evidence type="ECO:0000259" key="4">
    <source>
        <dbReference type="PROSITE" id="PS50043"/>
    </source>
</evidence>
<dbReference type="CDD" id="cd17535">
    <property type="entry name" value="REC_NarL-like"/>
    <property type="match status" value="1"/>
</dbReference>
<proteinExistence type="predicted"/>
<dbReference type="PRINTS" id="PR00038">
    <property type="entry name" value="HTHLUXR"/>
</dbReference>
<dbReference type="InterPro" id="IPR016032">
    <property type="entry name" value="Sig_transdc_resp-reg_C-effctor"/>
</dbReference>
<dbReference type="InterPro" id="IPR058245">
    <property type="entry name" value="NreC/VraR/RcsB-like_REC"/>
</dbReference>
<dbReference type="PANTHER" id="PTHR43214">
    <property type="entry name" value="TWO-COMPONENT RESPONSE REGULATOR"/>
    <property type="match status" value="1"/>
</dbReference>
<evidence type="ECO:0000256" key="3">
    <source>
        <dbReference type="PROSITE-ProRule" id="PRU00169"/>
    </source>
</evidence>
<accession>A0A6J4SHW0</accession>
<dbReference type="Pfam" id="PF00196">
    <property type="entry name" value="GerE"/>
    <property type="match status" value="1"/>
</dbReference>
<gene>
    <name evidence="6" type="ORF">AVDCRST_MAG67-1443</name>
</gene>
<dbReference type="Pfam" id="PF00072">
    <property type="entry name" value="Response_reg"/>
    <property type="match status" value="1"/>
</dbReference>
<keyword evidence="2" id="KW-0238">DNA-binding</keyword>
<reference evidence="6" key="1">
    <citation type="submission" date="2020-02" db="EMBL/GenBank/DDBJ databases">
        <authorList>
            <person name="Meier V. D."/>
        </authorList>
    </citation>
    <scope>NUCLEOTIDE SEQUENCE</scope>
    <source>
        <strain evidence="6">AVDCRST_MAG67</strain>
    </source>
</reference>
<feature type="domain" description="HTH luxR-type" evidence="4">
    <location>
        <begin position="145"/>
        <end position="210"/>
    </location>
</feature>
<dbReference type="PROSITE" id="PS50043">
    <property type="entry name" value="HTH_LUXR_2"/>
    <property type="match status" value="1"/>
</dbReference>
<name>A0A6J4SHW0_9ACTN</name>
<protein>
    <recommendedName>
        <fullName evidence="7">Two-component transcriptional response regulator, LuxR family</fullName>
    </recommendedName>
</protein>
<dbReference type="PROSITE" id="PS50110">
    <property type="entry name" value="RESPONSE_REGULATORY"/>
    <property type="match status" value="1"/>
</dbReference>
<organism evidence="6">
    <name type="scientific">uncultured Solirubrobacteraceae bacterium</name>
    <dbReference type="NCBI Taxonomy" id="1162706"/>
    <lineage>
        <taxon>Bacteria</taxon>
        <taxon>Bacillati</taxon>
        <taxon>Actinomycetota</taxon>
        <taxon>Thermoleophilia</taxon>
        <taxon>Solirubrobacterales</taxon>
        <taxon>Solirubrobacteraceae</taxon>
        <taxon>environmental samples</taxon>
    </lineage>
</organism>